<name>A0A4R7FEP6_9FLAO</name>
<accession>A0A4R7FEP6</accession>
<gene>
    <name evidence="1" type="ORF">C8P70_101112</name>
</gene>
<organism evidence="1 2">
    <name type="scientific">Myroides indicus</name>
    <dbReference type="NCBI Taxonomy" id="1323422"/>
    <lineage>
        <taxon>Bacteria</taxon>
        <taxon>Pseudomonadati</taxon>
        <taxon>Bacteroidota</taxon>
        <taxon>Flavobacteriia</taxon>
        <taxon>Flavobacteriales</taxon>
        <taxon>Flavobacteriaceae</taxon>
        <taxon>Myroides</taxon>
    </lineage>
</organism>
<comment type="caution">
    <text evidence="1">The sequence shown here is derived from an EMBL/GenBank/DDBJ whole genome shotgun (WGS) entry which is preliminary data.</text>
</comment>
<reference evidence="1 2" key="1">
    <citation type="submission" date="2019-03" db="EMBL/GenBank/DDBJ databases">
        <title>Genomic Encyclopedia of Archaeal and Bacterial Type Strains, Phase II (KMG-II): from individual species to whole genera.</title>
        <authorList>
            <person name="Goeker M."/>
        </authorList>
    </citation>
    <scope>NUCLEOTIDE SEQUENCE [LARGE SCALE GENOMIC DNA]</scope>
    <source>
        <strain evidence="1 2">DSM 28213</strain>
    </source>
</reference>
<proteinExistence type="predicted"/>
<sequence>MSLKFNIITQVASFFMIKTKQRLSKFVLHTNNKTNALQRQNYINFLFNR</sequence>
<evidence type="ECO:0000313" key="1">
    <source>
        <dbReference type="EMBL" id="TDS66216.1"/>
    </source>
</evidence>
<dbReference type="Proteomes" id="UP000295215">
    <property type="component" value="Unassembled WGS sequence"/>
</dbReference>
<keyword evidence="2" id="KW-1185">Reference proteome</keyword>
<dbReference type="AlphaFoldDB" id="A0A4R7FEP6"/>
<dbReference type="EMBL" id="SOAG01000001">
    <property type="protein sequence ID" value="TDS66216.1"/>
    <property type="molecule type" value="Genomic_DNA"/>
</dbReference>
<evidence type="ECO:0000313" key="2">
    <source>
        <dbReference type="Proteomes" id="UP000295215"/>
    </source>
</evidence>
<protein>
    <submittedName>
        <fullName evidence="1">Uncharacterized protein</fullName>
    </submittedName>
</protein>